<reference evidence="1" key="1">
    <citation type="submission" date="2019-09" db="EMBL/GenBank/DDBJ databases">
        <authorList>
            <person name="Rodrigo-Torres L."/>
            <person name="Arahal R. D."/>
            <person name="Lucena T."/>
        </authorList>
    </citation>
    <scope>NUCLEOTIDE SEQUENCE</scope>
    <source>
        <strain evidence="1">ISS653</strain>
    </source>
</reference>
<sequence length="360" mass="41595">MKKSLLCLTGFLFLLSCIEDEKPANTTSLKKNIEIENNIKSLQNPLASFNEVETQEFQLNLTKDSLLVGKKGTLIYFNRDNLDVGATNLLTFILEEYYDFKDLVARQISTQTKDGRLLETSGVIRIKVKSDDGSDIKLKKGKNIQVIFPDDRIVNNDIYYGERNKKGIVKWEKDTTLVDTTILDYQFVKTYGIDKYIRIKVPKDSLDYYLELNKSFSIADIAIDSQDTNSIYNPIIDPAKINLQQLKWINIDRLTEPDFLKNVTLSNQRLTDYFSVYILYKELNSFLNYNFREAKAEITLEKIPIKGKTQLLIVQLTSENELKSQLINLGEKNRYIMKLKKTSIEKLSELLKNSTTRDSI</sequence>
<organism evidence="1 2">
    <name type="scientific">Mesonia oceanica</name>
    <dbReference type="NCBI Taxonomy" id="2687242"/>
    <lineage>
        <taxon>Bacteria</taxon>
        <taxon>Pseudomonadati</taxon>
        <taxon>Bacteroidota</taxon>
        <taxon>Flavobacteriia</taxon>
        <taxon>Flavobacteriales</taxon>
        <taxon>Flavobacteriaceae</taxon>
        <taxon>Mesonia</taxon>
    </lineage>
</organism>
<name>A0AC61Y7G2_9FLAO</name>
<evidence type="ECO:0000313" key="2">
    <source>
        <dbReference type="Proteomes" id="UP000356253"/>
    </source>
</evidence>
<comment type="caution">
    <text evidence="1">The sequence shown here is derived from an EMBL/GenBank/DDBJ whole genome shotgun (WGS) entry which is preliminary data.</text>
</comment>
<dbReference type="Proteomes" id="UP000356253">
    <property type="component" value="Unassembled WGS sequence"/>
</dbReference>
<dbReference type="EMBL" id="CABVMM010000005">
    <property type="protein sequence ID" value="VVV00330.1"/>
    <property type="molecule type" value="Genomic_DNA"/>
</dbReference>
<evidence type="ECO:0000313" key="1">
    <source>
        <dbReference type="EMBL" id="VVV00330.1"/>
    </source>
</evidence>
<gene>
    <name evidence="1" type="ORF">FVB9532_01599</name>
</gene>
<accession>A0AC61Y7G2</accession>
<proteinExistence type="predicted"/>
<protein>
    <submittedName>
        <fullName evidence="1">Uncharacterized protein</fullName>
    </submittedName>
</protein>
<keyword evidence="2" id="KW-1185">Reference proteome</keyword>